<dbReference type="GO" id="GO:0005739">
    <property type="term" value="C:mitochondrion"/>
    <property type="evidence" value="ECO:0007669"/>
    <property type="project" value="TreeGrafter"/>
</dbReference>
<evidence type="ECO:0000256" key="2">
    <source>
        <dbReference type="ARBA" id="ARBA00008388"/>
    </source>
</evidence>
<evidence type="ECO:0000256" key="11">
    <source>
        <dbReference type="ARBA" id="ARBA00023136"/>
    </source>
</evidence>
<feature type="binding site" evidence="12">
    <location>
        <position position="203"/>
    </location>
    <ligand>
        <name>Fe cation</name>
        <dbReference type="ChEBI" id="CHEBI:24875"/>
        <label>2</label>
    </ligand>
</feature>
<feature type="binding site" evidence="12">
    <location>
        <position position="152"/>
    </location>
    <ligand>
        <name>Fe cation</name>
        <dbReference type="ChEBI" id="CHEBI:24875"/>
        <label>1</label>
    </ligand>
</feature>
<evidence type="ECO:0000256" key="1">
    <source>
        <dbReference type="ARBA" id="ARBA00004370"/>
    </source>
</evidence>
<dbReference type="AlphaFoldDB" id="A0A367K5H8"/>
<dbReference type="Gene3D" id="1.20.1260.140">
    <property type="entry name" value="Alternative oxidase"/>
    <property type="match status" value="1"/>
</dbReference>
<evidence type="ECO:0000256" key="8">
    <source>
        <dbReference type="ARBA" id="ARBA00022989"/>
    </source>
</evidence>
<feature type="transmembrane region" description="Helical" evidence="14">
    <location>
        <begin position="105"/>
        <end position="127"/>
    </location>
</feature>
<dbReference type="Proteomes" id="UP000253551">
    <property type="component" value="Unassembled WGS sequence"/>
</dbReference>
<comment type="caution">
    <text evidence="15">The sequence shown here is derived from an EMBL/GenBank/DDBJ whole genome shotgun (WGS) entry which is preliminary data.</text>
</comment>
<name>A0A367K5H8_RHIST</name>
<keyword evidence="6 12" id="KW-0479">Metal-binding</keyword>
<dbReference type="PANTHER" id="PTHR31803:SF3">
    <property type="entry name" value="ALTERNATIVE OXIDASE"/>
    <property type="match status" value="1"/>
</dbReference>
<reference evidence="15 16" key="1">
    <citation type="journal article" date="2018" name="G3 (Bethesda)">
        <title>Phylogenetic and Phylogenomic Definition of Rhizopus Species.</title>
        <authorList>
            <person name="Gryganskyi A.P."/>
            <person name="Golan J."/>
            <person name="Dolatabadi S."/>
            <person name="Mondo S."/>
            <person name="Robb S."/>
            <person name="Idnurm A."/>
            <person name="Muszewska A."/>
            <person name="Steczkiewicz K."/>
            <person name="Masonjones S."/>
            <person name="Liao H.L."/>
            <person name="Gajdeczka M.T."/>
            <person name="Anike F."/>
            <person name="Vuek A."/>
            <person name="Anishchenko I.M."/>
            <person name="Voigt K."/>
            <person name="de Hoog G.S."/>
            <person name="Smith M.E."/>
            <person name="Heitman J."/>
            <person name="Vilgalys R."/>
            <person name="Stajich J.E."/>
        </authorList>
    </citation>
    <scope>NUCLEOTIDE SEQUENCE [LARGE SCALE GENOMIC DNA]</scope>
    <source>
        <strain evidence="15 16">LSU 92-RS-03</strain>
    </source>
</reference>
<proteinExistence type="inferred from homology"/>
<dbReference type="Pfam" id="PF01786">
    <property type="entry name" value="AOX"/>
    <property type="match status" value="1"/>
</dbReference>
<keyword evidence="4 13" id="KW-0679">Respiratory chain</keyword>
<comment type="subcellular location">
    <subcellularLocation>
        <location evidence="1">Membrane</location>
    </subcellularLocation>
</comment>
<dbReference type="InterPro" id="IPR038659">
    <property type="entry name" value="AOX_sf"/>
</dbReference>
<feature type="binding site" evidence="12">
    <location>
        <position position="155"/>
    </location>
    <ligand>
        <name>Fe cation</name>
        <dbReference type="ChEBI" id="CHEBI:24875"/>
        <label>1</label>
    </ligand>
</feature>
<feature type="binding site" evidence="12">
    <location>
        <position position="257"/>
    </location>
    <ligand>
        <name>Fe cation</name>
        <dbReference type="ChEBI" id="CHEBI:24875"/>
        <label>2</label>
    </ligand>
</feature>
<dbReference type="InterPro" id="IPR002680">
    <property type="entry name" value="AOX"/>
</dbReference>
<dbReference type="EC" id="1.-.-.-" evidence="13"/>
<evidence type="ECO:0000256" key="13">
    <source>
        <dbReference type="RuleBase" id="RU003779"/>
    </source>
</evidence>
<keyword evidence="3" id="KW-0813">Transport</keyword>
<dbReference type="GO" id="GO:0098803">
    <property type="term" value="C:respiratory chain complex"/>
    <property type="evidence" value="ECO:0007669"/>
    <property type="project" value="UniProtKB-UniRule"/>
</dbReference>
<evidence type="ECO:0000256" key="9">
    <source>
        <dbReference type="ARBA" id="ARBA00023002"/>
    </source>
</evidence>
<dbReference type="EMBL" id="PJQM01002186">
    <property type="protein sequence ID" value="RCH97415.1"/>
    <property type="molecule type" value="Genomic_DNA"/>
</dbReference>
<feature type="binding site" evidence="12">
    <location>
        <position position="254"/>
    </location>
    <ligand>
        <name>Fe cation</name>
        <dbReference type="ChEBI" id="CHEBI:24875"/>
        <label>2</label>
    </ligand>
</feature>
<feature type="binding site" evidence="12">
    <location>
        <position position="254"/>
    </location>
    <ligand>
        <name>Fe cation</name>
        <dbReference type="ChEBI" id="CHEBI:24875"/>
        <label>1</label>
    </ligand>
</feature>
<dbReference type="PANTHER" id="PTHR31803">
    <property type="entry name" value="ALTERNATIVE OXIDASE"/>
    <property type="match status" value="1"/>
</dbReference>
<evidence type="ECO:0000256" key="6">
    <source>
        <dbReference type="ARBA" id="ARBA00022723"/>
    </source>
</evidence>
<keyword evidence="7 13" id="KW-0249">Electron transport</keyword>
<evidence type="ECO:0000256" key="4">
    <source>
        <dbReference type="ARBA" id="ARBA00022660"/>
    </source>
</evidence>
<keyword evidence="10 12" id="KW-0408">Iron</keyword>
<accession>A0A367K5H8</accession>
<organism evidence="15 16">
    <name type="scientific">Rhizopus stolonifer</name>
    <name type="common">Rhizopus nigricans</name>
    <dbReference type="NCBI Taxonomy" id="4846"/>
    <lineage>
        <taxon>Eukaryota</taxon>
        <taxon>Fungi</taxon>
        <taxon>Fungi incertae sedis</taxon>
        <taxon>Mucoromycota</taxon>
        <taxon>Mucoromycotina</taxon>
        <taxon>Mucoromycetes</taxon>
        <taxon>Mucorales</taxon>
        <taxon>Mucorineae</taxon>
        <taxon>Rhizopodaceae</taxon>
        <taxon>Rhizopus</taxon>
    </lineage>
</organism>
<evidence type="ECO:0000313" key="15">
    <source>
        <dbReference type="EMBL" id="RCH97415.1"/>
    </source>
</evidence>
<evidence type="ECO:0000256" key="14">
    <source>
        <dbReference type="SAM" id="Phobius"/>
    </source>
</evidence>
<protein>
    <recommendedName>
        <fullName evidence="13">Alternative oxidase</fullName>
        <ecNumber evidence="13">1.-.-.-</ecNumber>
    </recommendedName>
</protein>
<gene>
    <name evidence="15" type="primary">AOX2_2</name>
    <name evidence="15" type="ORF">CU098_007454</name>
</gene>
<dbReference type="STRING" id="4846.A0A367K5H8"/>
<dbReference type="GO" id="GO:0009916">
    <property type="term" value="F:alternative oxidase activity"/>
    <property type="evidence" value="ECO:0007669"/>
    <property type="project" value="UniProtKB-UniRule"/>
</dbReference>
<dbReference type="GO" id="GO:0016020">
    <property type="term" value="C:membrane"/>
    <property type="evidence" value="ECO:0007669"/>
    <property type="project" value="UniProtKB-SubCell"/>
</dbReference>
<keyword evidence="8 14" id="KW-1133">Transmembrane helix</keyword>
<evidence type="ECO:0000256" key="5">
    <source>
        <dbReference type="ARBA" id="ARBA00022692"/>
    </source>
</evidence>
<evidence type="ECO:0000256" key="10">
    <source>
        <dbReference type="ARBA" id="ARBA00023004"/>
    </source>
</evidence>
<evidence type="ECO:0000256" key="12">
    <source>
        <dbReference type="PIRSR" id="PIRSR005229-1"/>
    </source>
</evidence>
<feature type="binding site" evidence="12">
    <location>
        <position position="152"/>
    </location>
    <ligand>
        <name>Fe cation</name>
        <dbReference type="ChEBI" id="CHEBI:24875"/>
        <label>2</label>
    </ligand>
</feature>
<feature type="binding site" evidence="12">
    <location>
        <position position="113"/>
    </location>
    <ligand>
        <name>Fe cation</name>
        <dbReference type="ChEBI" id="CHEBI:24875"/>
        <label>1</label>
    </ligand>
</feature>
<sequence>MFRTLTKSHTITHLSKRPNLFFVRQLTKENKKGKAANMFRETLDSRPVPMRQEFVTQKRLTTQELEALDFGPESHHKPKTWSDKAAYRIVRMLRMLPDTYFGDNHYMRVVMLETIAAVPGMVGAMLLHMKSLRTMSEDRGWTSHLLHEAENERMHLMTWMKCLQPSVWNRWLTLAAQGIFFNAYFVLYITSPKTAHRVCGYLEEEAVVSYTHFLNDLDKGKIKNNAAPNIAIDYYNLHPEATVRDVVLAVRADEAIHRDANHFLSNRLADNEDFFST</sequence>
<evidence type="ECO:0000256" key="7">
    <source>
        <dbReference type="ARBA" id="ARBA00022982"/>
    </source>
</evidence>
<keyword evidence="9 13" id="KW-0560">Oxidoreductase</keyword>
<keyword evidence="16" id="KW-1185">Reference proteome</keyword>
<comment type="cofactor">
    <cofactor evidence="12 13">
        <name>Fe cation</name>
        <dbReference type="ChEBI" id="CHEBI:24875"/>
    </cofactor>
    <text evidence="12 13">Binds 2 iron ions per subunit.</text>
</comment>
<evidence type="ECO:0000313" key="16">
    <source>
        <dbReference type="Proteomes" id="UP000253551"/>
    </source>
</evidence>
<evidence type="ECO:0000256" key="3">
    <source>
        <dbReference type="ARBA" id="ARBA00022448"/>
    </source>
</evidence>
<comment type="similarity">
    <text evidence="2 13">Belongs to the alternative oxidase family.</text>
</comment>
<dbReference type="OrthoDB" id="16906at2759"/>
<dbReference type="PIRSF" id="PIRSF005229">
    <property type="entry name" value="AOX"/>
    <property type="match status" value="1"/>
</dbReference>
<keyword evidence="11 13" id="KW-0472">Membrane</keyword>
<keyword evidence="5 13" id="KW-0812">Transmembrane</keyword>
<dbReference type="GO" id="GO:0010230">
    <property type="term" value="P:alternative respiration"/>
    <property type="evidence" value="ECO:0007669"/>
    <property type="project" value="TreeGrafter"/>
</dbReference>
<dbReference type="GO" id="GO:0046872">
    <property type="term" value="F:metal ion binding"/>
    <property type="evidence" value="ECO:0007669"/>
    <property type="project" value="UniProtKB-UniRule"/>
</dbReference>
<feature type="transmembrane region" description="Helical" evidence="14">
    <location>
        <begin position="167"/>
        <end position="189"/>
    </location>
</feature>